<name>A0AAW1PST2_9CHLO</name>
<accession>A0AAW1PST2</accession>
<protein>
    <recommendedName>
        <fullName evidence="1">CS domain-containing protein</fullName>
    </recommendedName>
</protein>
<dbReference type="Proteomes" id="UP001465755">
    <property type="component" value="Unassembled WGS sequence"/>
</dbReference>
<dbReference type="PANTHER" id="PTHR47686:SF1">
    <property type="entry name" value="CALCYCLIN-BINDING PROTEIN"/>
    <property type="match status" value="1"/>
</dbReference>
<feature type="domain" description="CS" evidence="1">
    <location>
        <begin position="246"/>
        <end position="343"/>
    </location>
</feature>
<dbReference type="InterPro" id="IPR008978">
    <property type="entry name" value="HSP20-like_chaperone"/>
</dbReference>
<dbReference type="EMBL" id="JALJOQ010000011">
    <property type="protein sequence ID" value="KAK9811178.1"/>
    <property type="molecule type" value="Genomic_DNA"/>
</dbReference>
<evidence type="ECO:0000313" key="3">
    <source>
        <dbReference type="Proteomes" id="UP001465755"/>
    </source>
</evidence>
<gene>
    <name evidence="2" type="ORF">WJX73_008553</name>
</gene>
<dbReference type="PANTHER" id="PTHR47686">
    <property type="entry name" value="SGS DOMAIN-CONTAINING PROTEIN"/>
    <property type="match status" value="1"/>
</dbReference>
<evidence type="ECO:0000259" key="1">
    <source>
        <dbReference type="PROSITE" id="PS51203"/>
    </source>
</evidence>
<organism evidence="2 3">
    <name type="scientific">Symbiochloris irregularis</name>
    <dbReference type="NCBI Taxonomy" id="706552"/>
    <lineage>
        <taxon>Eukaryota</taxon>
        <taxon>Viridiplantae</taxon>
        <taxon>Chlorophyta</taxon>
        <taxon>core chlorophytes</taxon>
        <taxon>Trebouxiophyceae</taxon>
        <taxon>Trebouxiales</taxon>
        <taxon>Trebouxiaceae</taxon>
        <taxon>Symbiochloris</taxon>
    </lineage>
</organism>
<evidence type="ECO:0000313" key="2">
    <source>
        <dbReference type="EMBL" id="KAK9811178.1"/>
    </source>
</evidence>
<comment type="caution">
    <text evidence="2">The sequence shown here is derived from an EMBL/GenBank/DDBJ whole genome shotgun (WGS) entry which is preliminary data.</text>
</comment>
<dbReference type="SUPFAM" id="SSF49764">
    <property type="entry name" value="HSP20-like chaperones"/>
    <property type="match status" value="1"/>
</dbReference>
<proteinExistence type="predicted"/>
<dbReference type="AlphaFoldDB" id="A0AAW1PST2"/>
<dbReference type="Gene3D" id="2.60.40.790">
    <property type="match status" value="1"/>
</dbReference>
<sequence>MVAAVLSAANQQHAPTQRDVQAVLQELREVESLLAGVRQESSAYAILVGLAQSLHQTLQEQLQPLICGISRSAPDLAPFQVPSTAASLLDGFQATQPFLDLQAHGMIGQTAAPATTTPATAALPWQLQPEQHQAQTLAHSLDLLSAGSYGSVAPPLADQPAHLTCSASAYAGNPLLSTPSVASLPPVDLPLLLPTLHSPPSLSDLAIAYPAPASAGIRMSSDVHAMGMLTQLNPPMVSQGQAATFIPLTNCTWDQDVSCLKIHVPLRGVHNDMIRTKFSQHSVEVKIYNLQGCNYIFRVAPTFRPIHAEACYAVASKTKKNVLLTIKKLSSSTKEDKHWRDLQALYAPGL</sequence>
<dbReference type="InterPro" id="IPR007052">
    <property type="entry name" value="CS_dom"/>
</dbReference>
<dbReference type="PROSITE" id="PS51203">
    <property type="entry name" value="CS"/>
    <property type="match status" value="1"/>
</dbReference>
<keyword evidence="3" id="KW-1185">Reference proteome</keyword>
<reference evidence="2 3" key="1">
    <citation type="journal article" date="2024" name="Nat. Commun.">
        <title>Phylogenomics reveals the evolutionary origins of lichenization in chlorophyte algae.</title>
        <authorList>
            <person name="Puginier C."/>
            <person name="Libourel C."/>
            <person name="Otte J."/>
            <person name="Skaloud P."/>
            <person name="Haon M."/>
            <person name="Grisel S."/>
            <person name="Petersen M."/>
            <person name="Berrin J.G."/>
            <person name="Delaux P.M."/>
            <person name="Dal Grande F."/>
            <person name="Keller J."/>
        </authorList>
    </citation>
    <scope>NUCLEOTIDE SEQUENCE [LARGE SCALE GENOMIC DNA]</scope>
    <source>
        <strain evidence="2 3">SAG 2036</strain>
    </source>
</reference>